<dbReference type="EMBL" id="JAFIQS010000013">
    <property type="protein sequence ID" value="KAG5163928.1"/>
    <property type="molecule type" value="Genomic_DNA"/>
</dbReference>
<proteinExistence type="predicted"/>
<comment type="caution">
    <text evidence="1">The sequence shown here is derived from an EMBL/GenBank/DDBJ whole genome shotgun (WGS) entry which is preliminary data.</text>
</comment>
<gene>
    <name evidence="1" type="ORF">JR316_011125</name>
</gene>
<dbReference type="AlphaFoldDB" id="A0A8H7XNI3"/>
<dbReference type="OrthoDB" id="3062683at2759"/>
<organism evidence="1">
    <name type="scientific">Psilocybe cubensis</name>
    <name type="common">Psychedelic mushroom</name>
    <name type="synonym">Stropharia cubensis</name>
    <dbReference type="NCBI Taxonomy" id="181762"/>
    <lineage>
        <taxon>Eukaryota</taxon>
        <taxon>Fungi</taxon>
        <taxon>Dikarya</taxon>
        <taxon>Basidiomycota</taxon>
        <taxon>Agaricomycotina</taxon>
        <taxon>Agaricomycetes</taxon>
        <taxon>Agaricomycetidae</taxon>
        <taxon>Agaricales</taxon>
        <taxon>Agaricineae</taxon>
        <taxon>Strophariaceae</taxon>
        <taxon>Psilocybe</taxon>
    </lineage>
</organism>
<reference evidence="1" key="1">
    <citation type="submission" date="2021-02" db="EMBL/GenBank/DDBJ databases">
        <title>Psilocybe cubensis genome.</title>
        <authorList>
            <person name="Mckernan K.J."/>
            <person name="Crawford S."/>
            <person name="Trippe A."/>
            <person name="Kane L.T."/>
            <person name="Mclaughlin S."/>
        </authorList>
    </citation>
    <scope>NUCLEOTIDE SEQUENCE [LARGE SCALE GENOMIC DNA]</scope>
    <source>
        <strain evidence="1">MGC-MH-2018</strain>
    </source>
</reference>
<evidence type="ECO:0000313" key="1">
    <source>
        <dbReference type="EMBL" id="KAG5163928.1"/>
    </source>
</evidence>
<sequence length="100" mass="12470">MEYFRQYLIYRRKDLPPAELERIRAQHREAQARYREKNRLNINLRSRRYYRTKKQKEMGFEEPDEEAEWIRLSALAHEITEEEWIRLHGTNSYRGGSKRR</sequence>
<name>A0A8H7XNI3_PSICU</name>
<accession>A0A8H7XNI3</accession>
<protein>
    <submittedName>
        <fullName evidence="1">Uncharacterized protein</fullName>
    </submittedName>
</protein>